<keyword evidence="4" id="KW-1185">Reference proteome</keyword>
<reference evidence="4" key="1">
    <citation type="journal article" date="2009" name="Science">
        <title>The B73 maize genome: complexity, diversity, and dynamics.</title>
        <authorList>
            <person name="Schnable P.S."/>
            <person name="Ware D."/>
            <person name="Fulton R.S."/>
            <person name="Stein J.C."/>
            <person name="Wei F."/>
            <person name="Pasternak S."/>
            <person name="Liang C."/>
            <person name="Zhang J."/>
            <person name="Fulton L."/>
            <person name="Graves T.A."/>
            <person name="Minx P."/>
            <person name="Reily A.D."/>
            <person name="Courtney L."/>
            <person name="Kruchowski S.S."/>
            <person name="Tomlinson C."/>
            <person name="Strong C."/>
            <person name="Delehaunty K."/>
            <person name="Fronick C."/>
            <person name="Courtney B."/>
            <person name="Rock S.M."/>
            <person name="Belter E."/>
            <person name="Du F."/>
            <person name="Kim K."/>
            <person name="Abbott R.M."/>
            <person name="Cotton M."/>
            <person name="Levy A."/>
            <person name="Marchetto P."/>
            <person name="Ochoa K."/>
            <person name="Jackson S.M."/>
            <person name="Gillam B."/>
            <person name="Chen W."/>
            <person name="Yan L."/>
            <person name="Higginbotham J."/>
            <person name="Cardenas M."/>
            <person name="Waligorski J."/>
            <person name="Applebaum E."/>
            <person name="Phelps L."/>
            <person name="Falcone J."/>
            <person name="Kanchi K."/>
            <person name="Thane T."/>
            <person name="Scimone A."/>
            <person name="Thane N."/>
            <person name="Henke J."/>
            <person name="Wang T."/>
            <person name="Ruppert J."/>
            <person name="Shah N."/>
            <person name="Rotter K."/>
            <person name="Hodges J."/>
            <person name="Ingenthron E."/>
            <person name="Cordes M."/>
            <person name="Kohlberg S."/>
            <person name="Sgro J."/>
            <person name="Delgado B."/>
            <person name="Mead K."/>
            <person name="Chinwalla A."/>
            <person name="Leonard S."/>
            <person name="Crouse K."/>
            <person name="Collura K."/>
            <person name="Kudrna D."/>
            <person name="Currie J."/>
            <person name="He R."/>
            <person name="Angelova A."/>
            <person name="Rajasekar S."/>
            <person name="Mueller T."/>
            <person name="Lomeli R."/>
            <person name="Scara G."/>
            <person name="Ko A."/>
            <person name="Delaney K."/>
            <person name="Wissotski M."/>
            <person name="Lopez G."/>
            <person name="Campos D."/>
            <person name="Braidotti M."/>
            <person name="Ashley E."/>
            <person name="Golser W."/>
            <person name="Kim H."/>
            <person name="Lee S."/>
            <person name="Lin J."/>
            <person name="Dujmic Z."/>
            <person name="Kim W."/>
            <person name="Talag J."/>
            <person name="Zuccolo A."/>
            <person name="Fan C."/>
            <person name="Sebastian A."/>
            <person name="Kramer M."/>
            <person name="Spiegel L."/>
            <person name="Nascimento L."/>
            <person name="Zutavern T."/>
            <person name="Miller B."/>
            <person name="Ambroise C."/>
            <person name="Muller S."/>
            <person name="Spooner W."/>
            <person name="Narechania A."/>
            <person name="Ren L."/>
            <person name="Wei S."/>
            <person name="Kumari S."/>
            <person name="Faga B."/>
            <person name="Levy M.J."/>
            <person name="McMahan L."/>
            <person name="Van Buren P."/>
            <person name="Vaughn M.W."/>
            <person name="Ying K."/>
            <person name="Yeh C.-T."/>
            <person name="Emrich S.J."/>
            <person name="Jia Y."/>
            <person name="Kalyanaraman A."/>
            <person name="Hsia A.-P."/>
            <person name="Barbazuk W.B."/>
            <person name="Baucom R.S."/>
            <person name="Brutnell T.P."/>
            <person name="Carpita N.C."/>
            <person name="Chaparro C."/>
            <person name="Chia J.-M."/>
            <person name="Deragon J.-M."/>
            <person name="Estill J.C."/>
            <person name="Fu Y."/>
            <person name="Jeddeloh J.A."/>
            <person name="Han Y."/>
            <person name="Lee H."/>
            <person name="Li P."/>
            <person name="Lisch D.R."/>
            <person name="Liu S."/>
            <person name="Liu Z."/>
            <person name="Nagel D.H."/>
            <person name="McCann M.C."/>
            <person name="SanMiguel P."/>
            <person name="Myers A.M."/>
            <person name="Nettleton D."/>
            <person name="Nguyen J."/>
            <person name="Penning B.W."/>
            <person name="Ponnala L."/>
            <person name="Schneider K.L."/>
            <person name="Schwartz D.C."/>
            <person name="Sharma A."/>
            <person name="Soderlund C."/>
            <person name="Springer N.M."/>
            <person name="Sun Q."/>
            <person name="Wang H."/>
            <person name="Waterman M."/>
            <person name="Westerman R."/>
            <person name="Wolfgruber T.K."/>
            <person name="Yang L."/>
            <person name="Yu Y."/>
            <person name="Zhang L."/>
            <person name="Zhou S."/>
            <person name="Zhu Q."/>
            <person name="Bennetzen J.L."/>
            <person name="Dawe R.K."/>
            <person name="Jiang J."/>
            <person name="Jiang N."/>
            <person name="Presting G.G."/>
            <person name="Wessler S.R."/>
            <person name="Aluru S."/>
            <person name="Martienssen R.A."/>
            <person name="Clifton S.W."/>
            <person name="McCombie W.R."/>
            <person name="Wing R.A."/>
            <person name="Wilson R.K."/>
        </authorList>
    </citation>
    <scope>NUCLEOTIDE SEQUENCE [LARGE SCALE GENOMIC DNA]</scope>
    <source>
        <strain evidence="4">cv. B73</strain>
    </source>
</reference>
<reference evidence="3" key="2">
    <citation type="submission" date="2019-07" db="EMBL/GenBank/DDBJ databases">
        <authorList>
            <person name="Seetharam A."/>
            <person name="Woodhouse M."/>
            <person name="Cannon E."/>
        </authorList>
    </citation>
    <scope>NUCLEOTIDE SEQUENCE [LARGE SCALE GENOMIC DNA]</scope>
    <source>
        <strain evidence="3">cv. B73</strain>
    </source>
</reference>
<evidence type="ECO:0000256" key="1">
    <source>
        <dbReference type="SAM" id="MobiDB-lite"/>
    </source>
</evidence>
<keyword evidence="2" id="KW-0732">Signal</keyword>
<name>A0A804QIQ7_MAIZE</name>
<feature type="signal peptide" evidence="2">
    <location>
        <begin position="1"/>
        <end position="28"/>
    </location>
</feature>
<dbReference type="InParanoid" id="A0A804QIQ7"/>
<dbReference type="Gramene" id="Zm00001eb337200_T001">
    <property type="protein sequence ID" value="Zm00001eb337200_P001"/>
    <property type="gene ID" value="Zm00001eb337200"/>
</dbReference>
<sequence length="244" mass="25980">MFLAEEKNPAAVFLLLLPLAQLLPTSRAAPSAVPGFPWSSCPLSACRAQPQCRPQLGLLPAPSLFLAFDPMAALLSLPSAHSYVHHGWAHGRGGPNPHRARPGLDPAPSAQLRPPSLAFPELALNLLADPPSPISDCALLLLAMAPSSQPGRSSLQLELPPPMDICSSSLSSRFSLCSPHLSPWHARPSPVSCKHPSSPARALLPRRARPARLYDVRSHQPRSSHGAPCSSARSRVPLPAIDCR</sequence>
<accession>A0A804QIQ7</accession>
<proteinExistence type="predicted"/>
<evidence type="ECO:0000256" key="2">
    <source>
        <dbReference type="SAM" id="SignalP"/>
    </source>
</evidence>
<organism evidence="3 4">
    <name type="scientific">Zea mays</name>
    <name type="common">Maize</name>
    <dbReference type="NCBI Taxonomy" id="4577"/>
    <lineage>
        <taxon>Eukaryota</taxon>
        <taxon>Viridiplantae</taxon>
        <taxon>Streptophyta</taxon>
        <taxon>Embryophyta</taxon>
        <taxon>Tracheophyta</taxon>
        <taxon>Spermatophyta</taxon>
        <taxon>Magnoliopsida</taxon>
        <taxon>Liliopsida</taxon>
        <taxon>Poales</taxon>
        <taxon>Poaceae</taxon>
        <taxon>PACMAD clade</taxon>
        <taxon>Panicoideae</taxon>
        <taxon>Andropogonodae</taxon>
        <taxon>Andropogoneae</taxon>
        <taxon>Tripsacinae</taxon>
        <taxon>Zea</taxon>
    </lineage>
</organism>
<feature type="region of interest" description="Disordered" evidence="1">
    <location>
        <begin position="213"/>
        <end position="233"/>
    </location>
</feature>
<feature type="region of interest" description="Disordered" evidence="1">
    <location>
        <begin position="187"/>
        <end position="206"/>
    </location>
</feature>
<reference evidence="3" key="3">
    <citation type="submission" date="2021-05" db="UniProtKB">
        <authorList>
            <consortium name="EnsemblPlants"/>
        </authorList>
    </citation>
    <scope>IDENTIFICATION</scope>
    <source>
        <strain evidence="3">cv. B73</strain>
    </source>
</reference>
<dbReference type="Proteomes" id="UP000007305">
    <property type="component" value="Chromosome 8"/>
</dbReference>
<evidence type="ECO:0000313" key="3">
    <source>
        <dbReference type="EnsemblPlants" id="Zm00001eb337200_P001"/>
    </source>
</evidence>
<dbReference type="EnsemblPlants" id="Zm00001eb337200_T001">
    <property type="protein sequence ID" value="Zm00001eb337200_P001"/>
    <property type="gene ID" value="Zm00001eb337200"/>
</dbReference>
<protein>
    <submittedName>
        <fullName evidence="3">Uncharacterized protein</fullName>
    </submittedName>
</protein>
<evidence type="ECO:0000313" key="4">
    <source>
        <dbReference type="Proteomes" id="UP000007305"/>
    </source>
</evidence>
<feature type="region of interest" description="Disordered" evidence="1">
    <location>
        <begin position="90"/>
        <end position="112"/>
    </location>
</feature>
<dbReference type="AlphaFoldDB" id="A0A804QIQ7"/>
<feature type="chain" id="PRO_5032419239" evidence="2">
    <location>
        <begin position="29"/>
        <end position="244"/>
    </location>
</feature>